<dbReference type="SUPFAM" id="SSF55909">
    <property type="entry name" value="Pentein"/>
    <property type="match status" value="1"/>
</dbReference>
<dbReference type="EMBL" id="GIBP01004570">
    <property type="protein sequence ID" value="NDV33539.1"/>
    <property type="molecule type" value="Transcribed_RNA"/>
</dbReference>
<dbReference type="InterPro" id="IPR014541">
    <property type="entry name" value="Amdntrnsf_FN0238"/>
</dbReference>
<name>A0A6B2L943_9EUKA</name>
<sequence>MVCPTNIYRNEETTEDNIFYIPEERWNEMIGKTGPRETRKEVLFEFANLHRILTQLGMEIYLFTHESFEETPDAVCVNDWFRSFPATGETPATLIIHPMKAPSRQREKFNPVLLSLLESTYKRFFNLTPCEQGDLKVSDSFHCKSTALNDAGDKKRYYLEAHTITLDRINNVGYCAVGKNVRASNEVKKIWKEITNYELVEFHLKNEEFYQKLHNTNFIFNMGTDWAIVCFEAISPEEQLIIRERLSKTKKLIISISKQQLTNFGAAGVLEVLSSNHKPAMLISTSAESALGAENVELLRGCVEVLHVVDVSALEYTCGGSLSSLLGFLY</sequence>
<dbReference type="Pfam" id="PF19420">
    <property type="entry name" value="DDAH_eukar"/>
    <property type="match status" value="1"/>
</dbReference>
<proteinExistence type="predicted"/>
<dbReference type="Gene3D" id="3.75.10.10">
    <property type="entry name" value="L-arginine/glycine Amidinotransferase, Chain A"/>
    <property type="match status" value="1"/>
</dbReference>
<organism evidence="1">
    <name type="scientific">Arcella intermedia</name>
    <dbReference type="NCBI Taxonomy" id="1963864"/>
    <lineage>
        <taxon>Eukaryota</taxon>
        <taxon>Amoebozoa</taxon>
        <taxon>Tubulinea</taxon>
        <taxon>Elardia</taxon>
        <taxon>Arcellinida</taxon>
        <taxon>Sphaerothecina</taxon>
        <taxon>Arcellidae</taxon>
        <taxon>Arcella</taxon>
    </lineage>
</organism>
<evidence type="ECO:0008006" key="2">
    <source>
        <dbReference type="Google" id="ProtNLM"/>
    </source>
</evidence>
<dbReference type="PANTHER" id="PTHR43224:SF3">
    <property type="entry name" value="ARGININE DEIMINASE"/>
    <property type="match status" value="1"/>
</dbReference>
<protein>
    <recommendedName>
        <fullName evidence="2">Amidinotransferase</fullName>
    </recommendedName>
</protein>
<accession>A0A6B2L943</accession>
<dbReference type="AlphaFoldDB" id="A0A6B2L943"/>
<dbReference type="PANTHER" id="PTHR43224">
    <property type="entry name" value="AMIDINOTRANSFERASE"/>
    <property type="match status" value="1"/>
</dbReference>
<evidence type="ECO:0000313" key="1">
    <source>
        <dbReference type="EMBL" id="NDV33539.1"/>
    </source>
</evidence>
<reference evidence="1" key="1">
    <citation type="journal article" date="2020" name="J. Eukaryot. Microbiol.">
        <title>De novo Sequencing, Assembly and Annotation of the Transcriptome for the Free-Living Testate Amoeba Arcella intermedia.</title>
        <authorList>
            <person name="Ribeiro G.M."/>
            <person name="Porfirio-Sousa A.L."/>
            <person name="Maurer-Alcala X.X."/>
            <person name="Katz L.A."/>
            <person name="Lahr D.J.G."/>
        </authorList>
    </citation>
    <scope>NUCLEOTIDE SEQUENCE</scope>
</reference>